<dbReference type="Pfam" id="PF00672">
    <property type="entry name" value="HAMP"/>
    <property type="match status" value="1"/>
</dbReference>
<protein>
    <recommendedName>
        <fullName evidence="3">histidine kinase</fullName>
        <ecNumber evidence="3">2.7.13.3</ecNumber>
    </recommendedName>
</protein>
<keyword evidence="11" id="KW-1133">Transmembrane helix</keyword>
<dbReference type="AlphaFoldDB" id="A0A0D8I6U9"/>
<keyword evidence="10" id="KW-0067">ATP-binding</keyword>
<dbReference type="InterPro" id="IPR036097">
    <property type="entry name" value="HisK_dim/P_sf"/>
</dbReference>
<evidence type="ECO:0000256" key="4">
    <source>
        <dbReference type="ARBA" id="ARBA00022475"/>
    </source>
</evidence>
<dbReference type="PANTHER" id="PTHR45528">
    <property type="entry name" value="SENSOR HISTIDINE KINASE CPXA"/>
    <property type="match status" value="1"/>
</dbReference>
<evidence type="ECO:0000256" key="8">
    <source>
        <dbReference type="ARBA" id="ARBA00022741"/>
    </source>
</evidence>
<keyword evidence="12" id="KW-0902">Two-component regulatory system</keyword>
<dbReference type="FunFam" id="3.30.565.10:FF:000006">
    <property type="entry name" value="Sensor histidine kinase WalK"/>
    <property type="match status" value="1"/>
</dbReference>
<evidence type="ECO:0000313" key="14">
    <source>
        <dbReference type="EMBL" id="AKL93757.1"/>
    </source>
</evidence>
<keyword evidence="7" id="KW-0812">Transmembrane</keyword>
<proteinExistence type="predicted"/>
<dbReference type="PROSITE" id="PS50885">
    <property type="entry name" value="HAMP"/>
    <property type="match status" value="1"/>
</dbReference>
<name>A0A0D8I6U9_9CLOT</name>
<dbReference type="SMART" id="SM00304">
    <property type="entry name" value="HAMP"/>
    <property type="match status" value="1"/>
</dbReference>
<evidence type="ECO:0000256" key="2">
    <source>
        <dbReference type="ARBA" id="ARBA00004651"/>
    </source>
</evidence>
<dbReference type="PANTHER" id="PTHR45528:SF1">
    <property type="entry name" value="SENSOR HISTIDINE KINASE CPXA"/>
    <property type="match status" value="1"/>
</dbReference>
<evidence type="ECO:0000256" key="7">
    <source>
        <dbReference type="ARBA" id="ARBA00022692"/>
    </source>
</evidence>
<evidence type="ECO:0000256" key="10">
    <source>
        <dbReference type="ARBA" id="ARBA00022840"/>
    </source>
</evidence>
<dbReference type="InterPro" id="IPR036890">
    <property type="entry name" value="HATPase_C_sf"/>
</dbReference>
<keyword evidence="8" id="KW-0547">Nucleotide-binding</keyword>
<keyword evidence="4" id="KW-1003">Cell membrane</keyword>
<gene>
    <name evidence="14" type="primary">phoR1</name>
    <name evidence="14" type="ORF">CACET_c02410</name>
</gene>
<sequence length="469" mass="52788">MLSSIKQKLTAIYIILILLPLFVINFFSIENIKESVLREIEVNTLKTANILSNISRANFEDKLALKNSIQQYSGMVGGRILVLNHQGVVIVDSFNLLEDSVIDNEEIRQALNMQEKFGYYQTDKYVLQAAVPILQVSDSSRKVLGAVLISVSVDNAFDTIYDFRSRLMALSVVAAIIGVFAAILASEKMAKPIVALSETTKRIAKGHLGEVVEIKSRDEIGKLAENFNHMSRELHRVDEGRIQFIGDVSHELKTPLASMKALIDSLLYGEDDLEVYREYLKDMDGEIDRLADLVSSLLSLTKIEEQGITTNFFSLRNLVEDSVKILHPLAEKYEVEVKIDLKNPPEVRCDGERVKEVFINLIDNAMKYRDIEKLQSKVAILGRWESQHYEISIEDNGIGIEEKEIQSIFDKFYRTDLSRSRNTGGAGIGLSIVSRILQLHQWKVEASSQPKVGTKITILIPKNSLKVSS</sequence>
<dbReference type="CDD" id="cd00075">
    <property type="entry name" value="HATPase"/>
    <property type="match status" value="1"/>
</dbReference>
<dbReference type="Gene3D" id="1.10.287.130">
    <property type="match status" value="1"/>
</dbReference>
<dbReference type="PATRIC" id="fig|84022.5.peg.1988"/>
<evidence type="ECO:0000256" key="11">
    <source>
        <dbReference type="ARBA" id="ARBA00022989"/>
    </source>
</evidence>
<keyword evidence="6 14" id="KW-0808">Transferase</keyword>
<dbReference type="InterPro" id="IPR003661">
    <property type="entry name" value="HisK_dim/P_dom"/>
</dbReference>
<evidence type="ECO:0000256" key="1">
    <source>
        <dbReference type="ARBA" id="ARBA00000085"/>
    </source>
</evidence>
<dbReference type="RefSeq" id="WP_044826087.1">
    <property type="nucleotide sequence ID" value="NZ_JYHU01000024.1"/>
</dbReference>
<keyword evidence="5" id="KW-0597">Phosphoprotein</keyword>
<dbReference type="InterPro" id="IPR003594">
    <property type="entry name" value="HATPase_dom"/>
</dbReference>
<evidence type="ECO:0000256" key="6">
    <source>
        <dbReference type="ARBA" id="ARBA00022679"/>
    </source>
</evidence>
<accession>A0A0D8I6U9</accession>
<dbReference type="KEGG" id="cace:CACET_c02410"/>
<evidence type="ECO:0000313" key="15">
    <source>
        <dbReference type="Proteomes" id="UP000035704"/>
    </source>
</evidence>
<organism evidence="14 15">
    <name type="scientific">Clostridium aceticum</name>
    <dbReference type="NCBI Taxonomy" id="84022"/>
    <lineage>
        <taxon>Bacteria</taxon>
        <taxon>Bacillati</taxon>
        <taxon>Bacillota</taxon>
        <taxon>Clostridia</taxon>
        <taxon>Eubacteriales</taxon>
        <taxon>Clostridiaceae</taxon>
        <taxon>Clostridium</taxon>
    </lineage>
</organism>
<dbReference type="PROSITE" id="PS50109">
    <property type="entry name" value="HIS_KIN"/>
    <property type="match status" value="1"/>
</dbReference>
<evidence type="ECO:0000256" key="5">
    <source>
        <dbReference type="ARBA" id="ARBA00022553"/>
    </source>
</evidence>
<dbReference type="InterPro" id="IPR004358">
    <property type="entry name" value="Sig_transdc_His_kin-like_C"/>
</dbReference>
<dbReference type="Pfam" id="PF02518">
    <property type="entry name" value="HATPase_c"/>
    <property type="match status" value="1"/>
</dbReference>
<dbReference type="InterPro" id="IPR050398">
    <property type="entry name" value="HssS/ArlS-like"/>
</dbReference>
<dbReference type="Pfam" id="PF00512">
    <property type="entry name" value="HisKA"/>
    <property type="match status" value="1"/>
</dbReference>
<dbReference type="SMART" id="SM00387">
    <property type="entry name" value="HATPase_c"/>
    <property type="match status" value="1"/>
</dbReference>
<dbReference type="GO" id="GO:0005886">
    <property type="term" value="C:plasma membrane"/>
    <property type="evidence" value="ECO:0007669"/>
    <property type="project" value="UniProtKB-SubCell"/>
</dbReference>
<dbReference type="SUPFAM" id="SSF47384">
    <property type="entry name" value="Homodimeric domain of signal transducing histidine kinase"/>
    <property type="match status" value="1"/>
</dbReference>
<dbReference type="GO" id="GO:0000155">
    <property type="term" value="F:phosphorelay sensor kinase activity"/>
    <property type="evidence" value="ECO:0007669"/>
    <property type="project" value="InterPro"/>
</dbReference>
<dbReference type="FunFam" id="1.10.287.130:FF:000001">
    <property type="entry name" value="Two-component sensor histidine kinase"/>
    <property type="match status" value="1"/>
</dbReference>
<dbReference type="SMART" id="SM00388">
    <property type="entry name" value="HisKA"/>
    <property type="match status" value="1"/>
</dbReference>
<keyword evidence="15" id="KW-1185">Reference proteome</keyword>
<evidence type="ECO:0000256" key="3">
    <source>
        <dbReference type="ARBA" id="ARBA00012438"/>
    </source>
</evidence>
<dbReference type="Proteomes" id="UP000035704">
    <property type="component" value="Chromosome"/>
</dbReference>
<evidence type="ECO:0000256" key="13">
    <source>
        <dbReference type="ARBA" id="ARBA00023136"/>
    </source>
</evidence>
<dbReference type="SUPFAM" id="SSF158472">
    <property type="entry name" value="HAMP domain-like"/>
    <property type="match status" value="1"/>
</dbReference>
<dbReference type="GO" id="GO:0005524">
    <property type="term" value="F:ATP binding"/>
    <property type="evidence" value="ECO:0007669"/>
    <property type="project" value="UniProtKB-KW"/>
</dbReference>
<dbReference type="EMBL" id="CP009687">
    <property type="protein sequence ID" value="AKL93757.1"/>
    <property type="molecule type" value="Genomic_DNA"/>
</dbReference>
<dbReference type="STRING" id="84022.CACET_c02410"/>
<dbReference type="InterPro" id="IPR003660">
    <property type="entry name" value="HAMP_dom"/>
</dbReference>
<dbReference type="Gene3D" id="6.10.340.10">
    <property type="match status" value="1"/>
</dbReference>
<keyword evidence="13" id="KW-0472">Membrane</keyword>
<dbReference type="SUPFAM" id="SSF55874">
    <property type="entry name" value="ATPase domain of HSP90 chaperone/DNA topoisomerase II/histidine kinase"/>
    <property type="match status" value="1"/>
</dbReference>
<dbReference type="CDD" id="cd00082">
    <property type="entry name" value="HisKA"/>
    <property type="match status" value="1"/>
</dbReference>
<evidence type="ECO:0000256" key="12">
    <source>
        <dbReference type="ARBA" id="ARBA00023012"/>
    </source>
</evidence>
<reference evidence="14 15" key="1">
    <citation type="submission" date="2014-10" db="EMBL/GenBank/DDBJ databases">
        <title>Genome sequence of Clostridium aceticum DSM 1496.</title>
        <authorList>
            <person name="Poehlein A."/>
            <person name="Schiel-Bengelsdorf B."/>
            <person name="Gottschalk G."/>
            <person name="Duerre P."/>
            <person name="Daniel R."/>
        </authorList>
    </citation>
    <scope>NUCLEOTIDE SEQUENCE [LARGE SCALE GENOMIC DNA]</scope>
    <source>
        <strain evidence="14 15">DSM 1496</strain>
    </source>
</reference>
<dbReference type="Gene3D" id="3.30.565.10">
    <property type="entry name" value="Histidine kinase-like ATPase, C-terminal domain"/>
    <property type="match status" value="1"/>
</dbReference>
<dbReference type="CDD" id="cd06225">
    <property type="entry name" value="HAMP"/>
    <property type="match status" value="1"/>
</dbReference>
<keyword evidence="9" id="KW-0418">Kinase</keyword>
<comment type="catalytic activity">
    <reaction evidence="1">
        <text>ATP + protein L-histidine = ADP + protein N-phospho-L-histidine.</text>
        <dbReference type="EC" id="2.7.13.3"/>
    </reaction>
</comment>
<evidence type="ECO:0000256" key="9">
    <source>
        <dbReference type="ARBA" id="ARBA00022777"/>
    </source>
</evidence>
<dbReference type="PRINTS" id="PR00344">
    <property type="entry name" value="BCTRLSENSOR"/>
</dbReference>
<dbReference type="EC" id="2.7.13.3" evidence="3"/>
<comment type="subcellular location">
    <subcellularLocation>
        <location evidence="2">Cell membrane</location>
        <topology evidence="2">Multi-pass membrane protein</topology>
    </subcellularLocation>
</comment>
<dbReference type="InterPro" id="IPR005467">
    <property type="entry name" value="His_kinase_dom"/>
</dbReference>